<organism evidence="2 3">
    <name type="scientific">Microdochium bolleyi</name>
    <dbReference type="NCBI Taxonomy" id="196109"/>
    <lineage>
        <taxon>Eukaryota</taxon>
        <taxon>Fungi</taxon>
        <taxon>Dikarya</taxon>
        <taxon>Ascomycota</taxon>
        <taxon>Pezizomycotina</taxon>
        <taxon>Sordariomycetes</taxon>
        <taxon>Xylariomycetidae</taxon>
        <taxon>Xylariales</taxon>
        <taxon>Microdochiaceae</taxon>
        <taxon>Microdochium</taxon>
    </lineage>
</organism>
<feature type="region of interest" description="Disordered" evidence="1">
    <location>
        <begin position="1"/>
        <end position="75"/>
    </location>
</feature>
<evidence type="ECO:0000313" key="3">
    <source>
        <dbReference type="Proteomes" id="UP000070501"/>
    </source>
</evidence>
<name>A0A136IPK5_9PEZI</name>
<feature type="compositionally biased region" description="Polar residues" evidence="1">
    <location>
        <begin position="57"/>
        <end position="73"/>
    </location>
</feature>
<keyword evidence="3" id="KW-1185">Reference proteome</keyword>
<sequence length="89" mass="9245">MLTRSIYPCGLLPPGLAPTLGSRASCYRSSEGGNFTTPTPRPPSPRTAHRNAPRPRASQSANPGARTSPSSPTLGVAATFLLRLRSAAS</sequence>
<feature type="compositionally biased region" description="Low complexity" evidence="1">
    <location>
        <begin position="8"/>
        <end position="21"/>
    </location>
</feature>
<dbReference type="Proteomes" id="UP000070501">
    <property type="component" value="Unassembled WGS sequence"/>
</dbReference>
<dbReference type="AlphaFoldDB" id="A0A136IPK5"/>
<dbReference type="EMBL" id="KQ964265">
    <property type="protein sequence ID" value="KXJ86853.1"/>
    <property type="molecule type" value="Genomic_DNA"/>
</dbReference>
<protein>
    <submittedName>
        <fullName evidence="2">Uncharacterized protein</fullName>
    </submittedName>
</protein>
<evidence type="ECO:0000256" key="1">
    <source>
        <dbReference type="SAM" id="MobiDB-lite"/>
    </source>
</evidence>
<evidence type="ECO:0000313" key="2">
    <source>
        <dbReference type="EMBL" id="KXJ86853.1"/>
    </source>
</evidence>
<gene>
    <name evidence="2" type="ORF">Micbo1qcDRAFT_167927</name>
</gene>
<reference evidence="3" key="1">
    <citation type="submission" date="2016-02" db="EMBL/GenBank/DDBJ databases">
        <title>Draft genome sequence of Microdochium bolleyi, a fungal endophyte of beachgrass.</title>
        <authorList>
            <consortium name="DOE Joint Genome Institute"/>
            <person name="David A.S."/>
            <person name="May G."/>
            <person name="Haridas S."/>
            <person name="Lim J."/>
            <person name="Wang M."/>
            <person name="Labutti K."/>
            <person name="Lipzen A."/>
            <person name="Barry K."/>
            <person name="Grigoriev I.V."/>
        </authorList>
    </citation>
    <scope>NUCLEOTIDE SEQUENCE [LARGE SCALE GENOMIC DNA]</scope>
    <source>
        <strain evidence="3">J235TASD1</strain>
    </source>
</reference>
<dbReference type="InParanoid" id="A0A136IPK5"/>
<accession>A0A136IPK5</accession>
<proteinExistence type="predicted"/>